<dbReference type="Proteomes" id="UP000601223">
    <property type="component" value="Unassembled WGS sequence"/>
</dbReference>
<keyword evidence="9" id="KW-1185">Reference proteome</keyword>
<evidence type="ECO:0000256" key="5">
    <source>
        <dbReference type="ARBA" id="ARBA00022967"/>
    </source>
</evidence>
<dbReference type="GO" id="GO:0055052">
    <property type="term" value="C:ATP-binding cassette (ABC) transporter complex, substrate-binding subunit-containing"/>
    <property type="evidence" value="ECO:0007669"/>
    <property type="project" value="TreeGrafter"/>
</dbReference>
<dbReference type="Pfam" id="PF00005">
    <property type="entry name" value="ABC_tran"/>
    <property type="match status" value="1"/>
</dbReference>
<proteinExistence type="predicted"/>
<dbReference type="GO" id="GO:0005524">
    <property type="term" value="F:ATP binding"/>
    <property type="evidence" value="ECO:0007669"/>
    <property type="project" value="UniProtKB-KW"/>
</dbReference>
<dbReference type="CDD" id="cd03301">
    <property type="entry name" value="ABC_MalK_N"/>
    <property type="match status" value="1"/>
</dbReference>
<dbReference type="Gene3D" id="2.40.50.100">
    <property type="match status" value="1"/>
</dbReference>
<dbReference type="Gene3D" id="3.40.50.300">
    <property type="entry name" value="P-loop containing nucleotide triphosphate hydrolases"/>
    <property type="match status" value="1"/>
</dbReference>
<dbReference type="SUPFAM" id="SSF52540">
    <property type="entry name" value="P-loop containing nucleoside triphosphate hydrolases"/>
    <property type="match status" value="1"/>
</dbReference>
<keyword evidence="4 8" id="KW-0067">ATP-binding</keyword>
<evidence type="ECO:0000256" key="6">
    <source>
        <dbReference type="ARBA" id="ARBA00023136"/>
    </source>
</evidence>
<dbReference type="RefSeq" id="WP_203753087.1">
    <property type="nucleotide sequence ID" value="NZ_BONF01000039.1"/>
</dbReference>
<keyword evidence="3" id="KW-0547">Nucleotide-binding</keyword>
<dbReference type="InterPro" id="IPR003439">
    <property type="entry name" value="ABC_transporter-like_ATP-bd"/>
</dbReference>
<organism evidence="8 9">
    <name type="scientific">Catellatospora bangladeshensis</name>
    <dbReference type="NCBI Taxonomy" id="310355"/>
    <lineage>
        <taxon>Bacteria</taxon>
        <taxon>Bacillati</taxon>
        <taxon>Actinomycetota</taxon>
        <taxon>Actinomycetes</taxon>
        <taxon>Micromonosporales</taxon>
        <taxon>Micromonosporaceae</taxon>
        <taxon>Catellatospora</taxon>
    </lineage>
</organism>
<dbReference type="InterPro" id="IPR047641">
    <property type="entry name" value="ABC_transpr_MalK/UgpC-like"/>
</dbReference>
<evidence type="ECO:0000256" key="2">
    <source>
        <dbReference type="ARBA" id="ARBA00022475"/>
    </source>
</evidence>
<dbReference type="InterPro" id="IPR008995">
    <property type="entry name" value="Mo/tungstate-bd_C_term_dom"/>
</dbReference>
<evidence type="ECO:0000259" key="7">
    <source>
        <dbReference type="PROSITE" id="PS50893"/>
    </source>
</evidence>
<keyword evidence="2" id="KW-1003">Cell membrane</keyword>
<dbReference type="GO" id="GO:0016887">
    <property type="term" value="F:ATP hydrolysis activity"/>
    <property type="evidence" value="ECO:0007669"/>
    <property type="project" value="InterPro"/>
</dbReference>
<evidence type="ECO:0000313" key="9">
    <source>
        <dbReference type="Proteomes" id="UP000601223"/>
    </source>
</evidence>
<dbReference type="InterPro" id="IPR003593">
    <property type="entry name" value="AAA+_ATPase"/>
</dbReference>
<dbReference type="PANTHER" id="PTHR43875:SF15">
    <property type="entry name" value="TREHALOSE IMPORT ATP-BINDING PROTEIN SUGC"/>
    <property type="match status" value="1"/>
</dbReference>
<comment type="caution">
    <text evidence="8">The sequence shown here is derived from an EMBL/GenBank/DDBJ whole genome shotgun (WGS) entry which is preliminary data.</text>
</comment>
<dbReference type="GO" id="GO:0008643">
    <property type="term" value="P:carbohydrate transport"/>
    <property type="evidence" value="ECO:0007669"/>
    <property type="project" value="InterPro"/>
</dbReference>
<keyword evidence="6" id="KW-0472">Membrane</keyword>
<dbReference type="SUPFAM" id="SSF50331">
    <property type="entry name" value="MOP-like"/>
    <property type="match status" value="1"/>
</dbReference>
<dbReference type="InterPro" id="IPR015855">
    <property type="entry name" value="ABC_transpr_MalK-like"/>
</dbReference>
<feature type="domain" description="ABC transporter" evidence="7">
    <location>
        <begin position="4"/>
        <end position="236"/>
    </location>
</feature>
<evidence type="ECO:0000313" key="8">
    <source>
        <dbReference type="EMBL" id="GIF84579.1"/>
    </source>
</evidence>
<dbReference type="SMART" id="SM00382">
    <property type="entry name" value="AAA"/>
    <property type="match status" value="1"/>
</dbReference>
<gene>
    <name evidence="8" type="ORF">Cba03nite_59280</name>
</gene>
<dbReference type="FunFam" id="3.40.50.300:FF:000042">
    <property type="entry name" value="Maltose/maltodextrin ABC transporter, ATP-binding protein"/>
    <property type="match status" value="1"/>
</dbReference>
<dbReference type="PROSITE" id="PS00211">
    <property type="entry name" value="ABC_TRANSPORTER_1"/>
    <property type="match status" value="1"/>
</dbReference>
<dbReference type="InterPro" id="IPR017871">
    <property type="entry name" value="ABC_transporter-like_CS"/>
</dbReference>
<dbReference type="AlphaFoldDB" id="A0A8J3JWW6"/>
<sequence>MATVSIDRLTKTFPHATRPVLDHVSLEVADGEFLVLVGPSGCGKSTLLRLIAGLEDPTDGTISIDGAVVNDTPPKLRDIAMVFQNYALYPHMTVTENLGFSLRMSHTPHDRAREQVDEVAHVLALETLLDRKPAALSGGQRQRVAMGRAMVRHPKVLLMDEPLSNLDAKLRVAMRGELMRLHQRDATTTLYVTHDQVEAMTLGDRIAVLHDGRIQQVGTPQELYHHPVNVFVAGFIGSPAMNLALGRVMSGELGLSGLRLALGEHCWPVPETLAGRLDGVDATGHDVVVGLRPGALTLGSAAPGLPQIEVTAVTVESLGDETNVLFLPPFTVPDVIRGSGDSDMTTMWTARLGPDTAITAGQTVTLAVDLAQAYVFDAATGAALHAGPVPQPAA</sequence>
<dbReference type="PROSITE" id="PS50893">
    <property type="entry name" value="ABC_TRANSPORTER_2"/>
    <property type="match status" value="1"/>
</dbReference>
<evidence type="ECO:0000256" key="3">
    <source>
        <dbReference type="ARBA" id="ARBA00022741"/>
    </source>
</evidence>
<keyword evidence="5" id="KW-1278">Translocase</keyword>
<accession>A0A8J3JWW6</accession>
<dbReference type="InterPro" id="IPR027417">
    <property type="entry name" value="P-loop_NTPase"/>
</dbReference>
<name>A0A8J3JWW6_9ACTN</name>
<dbReference type="GO" id="GO:0140359">
    <property type="term" value="F:ABC-type transporter activity"/>
    <property type="evidence" value="ECO:0007669"/>
    <property type="project" value="InterPro"/>
</dbReference>
<protein>
    <submittedName>
        <fullName evidence="8">ABC transporter ATP-binding protein</fullName>
    </submittedName>
</protein>
<evidence type="ECO:0000256" key="1">
    <source>
        <dbReference type="ARBA" id="ARBA00022448"/>
    </source>
</evidence>
<reference evidence="8 9" key="1">
    <citation type="submission" date="2021-01" db="EMBL/GenBank/DDBJ databases">
        <title>Whole genome shotgun sequence of Catellatospora bangladeshensis NBRC 107357.</title>
        <authorList>
            <person name="Komaki H."/>
            <person name="Tamura T."/>
        </authorList>
    </citation>
    <scope>NUCLEOTIDE SEQUENCE [LARGE SCALE GENOMIC DNA]</scope>
    <source>
        <strain evidence="8 9">NBRC 107357</strain>
    </source>
</reference>
<dbReference type="EMBL" id="BONF01000039">
    <property type="protein sequence ID" value="GIF84579.1"/>
    <property type="molecule type" value="Genomic_DNA"/>
</dbReference>
<keyword evidence="1" id="KW-0813">Transport</keyword>
<evidence type="ECO:0000256" key="4">
    <source>
        <dbReference type="ARBA" id="ARBA00022840"/>
    </source>
</evidence>
<dbReference type="PANTHER" id="PTHR43875">
    <property type="entry name" value="MALTODEXTRIN IMPORT ATP-BINDING PROTEIN MSMX"/>
    <property type="match status" value="1"/>
</dbReference>